<dbReference type="PANTHER" id="PTHR42821:SF1">
    <property type="entry name" value="CATALASE-B"/>
    <property type="match status" value="1"/>
</dbReference>
<evidence type="ECO:0000256" key="11">
    <source>
        <dbReference type="RuleBase" id="RU000498"/>
    </source>
</evidence>
<dbReference type="Gene3D" id="3.40.50.880">
    <property type="match status" value="1"/>
</dbReference>
<comment type="cofactor">
    <cofactor evidence="1 10">
        <name>heme</name>
        <dbReference type="ChEBI" id="CHEBI:30413"/>
    </cofactor>
</comment>
<dbReference type="InterPro" id="IPR018028">
    <property type="entry name" value="Catalase"/>
</dbReference>
<dbReference type="Pfam" id="PF18011">
    <property type="entry name" value="Catalase_C"/>
    <property type="match status" value="1"/>
</dbReference>
<keyword evidence="7 10" id="KW-0560">Oxidoreductase</keyword>
<dbReference type="PIRSF" id="PIRSF038927">
    <property type="entry name" value="Catalase_clade2"/>
    <property type="match status" value="1"/>
</dbReference>
<keyword evidence="9 10" id="KW-0376">Hydrogen peroxide</keyword>
<name>A0ABY2KRC7_9RHOB</name>
<evidence type="ECO:0000256" key="2">
    <source>
        <dbReference type="ARBA" id="ARBA00010660"/>
    </source>
</evidence>
<dbReference type="PROSITE" id="PS00438">
    <property type="entry name" value="CATALASE_2"/>
    <property type="match status" value="1"/>
</dbReference>
<evidence type="ECO:0000256" key="7">
    <source>
        <dbReference type="ARBA" id="ARBA00023002"/>
    </source>
</evidence>
<dbReference type="Gene3D" id="2.40.180.10">
    <property type="entry name" value="Catalase core domain"/>
    <property type="match status" value="1"/>
</dbReference>
<dbReference type="PROSITE" id="PS51402">
    <property type="entry name" value="CATALASE_3"/>
    <property type="match status" value="1"/>
</dbReference>
<evidence type="ECO:0000256" key="3">
    <source>
        <dbReference type="ARBA" id="ARBA00012314"/>
    </source>
</evidence>
<evidence type="ECO:0000256" key="4">
    <source>
        <dbReference type="ARBA" id="ARBA00022559"/>
    </source>
</evidence>
<dbReference type="PANTHER" id="PTHR42821">
    <property type="entry name" value="CATALASE"/>
    <property type="match status" value="1"/>
</dbReference>
<dbReference type="InterPro" id="IPR024708">
    <property type="entry name" value="Catalase_AS"/>
</dbReference>
<dbReference type="InterPro" id="IPR011614">
    <property type="entry name" value="Catalase_core"/>
</dbReference>
<protein>
    <recommendedName>
        <fullName evidence="3 10">Catalase</fullName>
        <ecNumber evidence="3 10">1.11.1.6</ecNumber>
    </recommendedName>
</protein>
<dbReference type="Proteomes" id="UP000297741">
    <property type="component" value="Unassembled WGS sequence"/>
</dbReference>
<evidence type="ECO:0000256" key="8">
    <source>
        <dbReference type="ARBA" id="ARBA00023004"/>
    </source>
</evidence>
<dbReference type="Pfam" id="PF06628">
    <property type="entry name" value="Catalase-rel"/>
    <property type="match status" value="1"/>
</dbReference>
<evidence type="ECO:0000256" key="6">
    <source>
        <dbReference type="ARBA" id="ARBA00022723"/>
    </source>
</evidence>
<dbReference type="Gene3D" id="1.20.1370.20">
    <property type="match status" value="1"/>
</dbReference>
<gene>
    <name evidence="13" type="ORF">EEB11_07515</name>
</gene>
<keyword evidence="14" id="KW-1185">Reference proteome</keyword>
<dbReference type="InterPro" id="IPR020835">
    <property type="entry name" value="Catalase_sf"/>
</dbReference>
<comment type="caution">
    <text evidence="13">The sequence shown here is derived from an EMBL/GenBank/DDBJ whole genome shotgun (WGS) entry which is preliminary data.</text>
</comment>
<dbReference type="SUPFAM" id="SSF56634">
    <property type="entry name" value="Heme-dependent catalase-like"/>
    <property type="match status" value="1"/>
</dbReference>
<reference evidence="13 14" key="1">
    <citation type="submission" date="2018-11" db="EMBL/GenBank/DDBJ databases">
        <title>Tabrizicola sp. isolated from sediment of alpine lake.</title>
        <authorList>
            <person name="Liu Z."/>
        </authorList>
    </citation>
    <scope>NUCLEOTIDE SEQUENCE [LARGE SCALE GENOMIC DNA]</scope>
    <source>
        <strain evidence="13 14">DRYC-M-16</strain>
    </source>
</reference>
<dbReference type="PROSITE" id="PS00437">
    <property type="entry name" value="CATALASE_1"/>
    <property type="match status" value="1"/>
</dbReference>
<keyword evidence="8 10" id="KW-0408">Iron</keyword>
<dbReference type="EC" id="1.11.1.6" evidence="3 10"/>
<feature type="domain" description="Catalase core" evidence="12">
    <location>
        <begin position="36"/>
        <end position="425"/>
    </location>
</feature>
<comment type="catalytic activity">
    <reaction evidence="10 11">
        <text>2 H2O2 = O2 + 2 H2O</text>
        <dbReference type="Rhea" id="RHEA:20309"/>
        <dbReference type="ChEBI" id="CHEBI:15377"/>
        <dbReference type="ChEBI" id="CHEBI:15379"/>
        <dbReference type="ChEBI" id="CHEBI:16240"/>
        <dbReference type="EC" id="1.11.1.6"/>
    </reaction>
</comment>
<sequence>MTETPRQTASIETLTSERGAGGEIHQHATGKDERLTTAQGVVIADNQNSLRAGAPGPTLLEDFAMREKIFHFDHERIPERVVHARGYGAHGTFTCTRALTDITRAAPFASSGKETEVFVRFSTVAGSKGSADLARDVRGFSVKFYTDEGNWDLVGNNIPVFFIQDAIKFPDLVHAVKPAPDRAFPQAQSAHDNFWDFISLTPEAMHMVMWQMSDRTIPRSFTTMEGFGVHTFRFVTVEGVSTFVKFHWKPRMGLQSVLWDEAVKSNGADPDRHRRDLWDAIDRGDFPEWDLGVQMFDQAFADSFAFDVLDPTKLIPEEDCPVEIIGTLRLDRAVDNFFAETEQVAFCTANVIPGIDFTDDPLLQGRNFSYLDTQLKRLGGPNFTKLPVNAPRGCPVSNYQQDGHMQTAARKGRVNYEPNGWGEGPRAHPLEGYVSYRAPVTGPKARLRPESFADHYSQARQFYISQTPSEQEHILSALVFELSKCVEPAIRSRMVSHLLNIDLGLAQAAADRLGLVETPKAAPASQATQMDLAPAPSLSIQANPPASFKGRIMGVMLSDGFDGALLAALEQAVSEAGGVIRIVAPRIGGAMCSNNNLHAVTDQIGGAPSVLFDAIAVLPGVDDLASTPAAVDFLKDAHVHCKHIGLSESAADLVMECGLKGAADEGLHSLRDSDSAHSFLSACKGLRVWGRETLFSG</sequence>
<dbReference type="InterPro" id="IPR010582">
    <property type="entry name" value="Catalase_immune_responsive"/>
</dbReference>
<proteinExistence type="inferred from homology"/>
<dbReference type="CDD" id="cd03132">
    <property type="entry name" value="GATase1_catalase"/>
    <property type="match status" value="1"/>
</dbReference>
<dbReference type="GO" id="GO:0004096">
    <property type="term" value="F:catalase activity"/>
    <property type="evidence" value="ECO:0007669"/>
    <property type="project" value="UniProtKB-EC"/>
</dbReference>
<keyword evidence="6 10" id="KW-0479">Metal-binding</keyword>
<keyword evidence="4 10" id="KW-0575">Peroxidase</keyword>
<comment type="similarity">
    <text evidence="2">Belongs to the catalase family. HPII subfamily.</text>
</comment>
<dbReference type="InterPro" id="IPR029062">
    <property type="entry name" value="Class_I_gatase-like"/>
</dbReference>
<dbReference type="Pfam" id="PF00199">
    <property type="entry name" value="Catalase"/>
    <property type="match status" value="1"/>
</dbReference>
<evidence type="ECO:0000256" key="9">
    <source>
        <dbReference type="ARBA" id="ARBA00023324"/>
    </source>
</evidence>
<comment type="function">
    <text evidence="10">Decomposes hydrogen peroxide into water and oxygen; serves to protect cells from the toxic effects of hydrogen peroxide.</text>
</comment>
<keyword evidence="5 10" id="KW-0349">Heme</keyword>
<dbReference type="InterPro" id="IPR002226">
    <property type="entry name" value="Catalase_haem_BS"/>
</dbReference>
<evidence type="ECO:0000313" key="13">
    <source>
        <dbReference type="EMBL" id="TGD43975.1"/>
    </source>
</evidence>
<evidence type="ECO:0000256" key="1">
    <source>
        <dbReference type="ARBA" id="ARBA00001971"/>
    </source>
</evidence>
<organism evidence="13 14">
    <name type="scientific">Pseudotabrizicola sediminis</name>
    <dbReference type="NCBI Taxonomy" id="2486418"/>
    <lineage>
        <taxon>Bacteria</taxon>
        <taxon>Pseudomonadati</taxon>
        <taxon>Pseudomonadota</taxon>
        <taxon>Alphaproteobacteria</taxon>
        <taxon>Rhodobacterales</taxon>
        <taxon>Paracoccaceae</taxon>
        <taxon>Pseudotabrizicola</taxon>
    </lineage>
</organism>
<dbReference type="RefSeq" id="WP_135429864.1">
    <property type="nucleotide sequence ID" value="NZ_RPEM01000004.1"/>
</dbReference>
<dbReference type="SUPFAM" id="SSF52317">
    <property type="entry name" value="Class I glutamine amidotransferase-like"/>
    <property type="match status" value="1"/>
</dbReference>
<dbReference type="PRINTS" id="PR00067">
    <property type="entry name" value="CATALASE"/>
</dbReference>
<evidence type="ECO:0000256" key="10">
    <source>
        <dbReference type="PIRNR" id="PIRNR038927"/>
    </source>
</evidence>
<evidence type="ECO:0000256" key="5">
    <source>
        <dbReference type="ARBA" id="ARBA00022617"/>
    </source>
</evidence>
<dbReference type="InterPro" id="IPR024712">
    <property type="entry name" value="Catalase_clade2"/>
</dbReference>
<dbReference type="SMART" id="SM01060">
    <property type="entry name" value="Catalase"/>
    <property type="match status" value="1"/>
</dbReference>
<evidence type="ECO:0000313" key="14">
    <source>
        <dbReference type="Proteomes" id="UP000297741"/>
    </source>
</evidence>
<dbReference type="InterPro" id="IPR043156">
    <property type="entry name" value="Catalase_clade2_helical"/>
</dbReference>
<accession>A0ABY2KRC7</accession>
<dbReference type="InterPro" id="IPR041399">
    <property type="entry name" value="Catalase_large_C"/>
</dbReference>
<dbReference type="EMBL" id="RPEM01000004">
    <property type="protein sequence ID" value="TGD43975.1"/>
    <property type="molecule type" value="Genomic_DNA"/>
</dbReference>
<evidence type="ECO:0000259" key="12">
    <source>
        <dbReference type="SMART" id="SM01060"/>
    </source>
</evidence>